<dbReference type="AlphaFoldDB" id="A0A1H3TH53"/>
<accession>A0A1H3TH53</accession>
<evidence type="ECO:0000256" key="2">
    <source>
        <dbReference type="ARBA" id="ARBA00023315"/>
    </source>
</evidence>
<keyword evidence="4" id="KW-0687">Ribonucleoprotein</keyword>
<organism evidence="4 5">
    <name type="scientific">Asanoa ishikariensis</name>
    <dbReference type="NCBI Taxonomy" id="137265"/>
    <lineage>
        <taxon>Bacteria</taxon>
        <taxon>Bacillati</taxon>
        <taxon>Actinomycetota</taxon>
        <taxon>Actinomycetes</taxon>
        <taxon>Micromonosporales</taxon>
        <taxon>Micromonosporaceae</taxon>
        <taxon>Asanoa</taxon>
    </lineage>
</organism>
<evidence type="ECO:0000313" key="4">
    <source>
        <dbReference type="EMBL" id="SDZ49198.1"/>
    </source>
</evidence>
<gene>
    <name evidence="4" type="ORF">SAMN05421684_5697</name>
</gene>
<keyword evidence="4" id="KW-0689">Ribosomal protein</keyword>
<dbReference type="GO" id="GO:0005840">
    <property type="term" value="C:ribosome"/>
    <property type="evidence" value="ECO:0007669"/>
    <property type="project" value="UniProtKB-KW"/>
</dbReference>
<name>A0A1H3TH53_9ACTN</name>
<dbReference type="PANTHER" id="PTHR43877">
    <property type="entry name" value="AMINOALKYLPHOSPHONATE N-ACETYLTRANSFERASE-RELATED-RELATED"/>
    <property type="match status" value="1"/>
</dbReference>
<dbReference type="InterPro" id="IPR000182">
    <property type="entry name" value="GNAT_dom"/>
</dbReference>
<evidence type="ECO:0000256" key="1">
    <source>
        <dbReference type="ARBA" id="ARBA00022679"/>
    </source>
</evidence>
<dbReference type="PROSITE" id="PS51186">
    <property type="entry name" value="GNAT"/>
    <property type="match status" value="1"/>
</dbReference>
<dbReference type="EMBL" id="FNQB01000003">
    <property type="protein sequence ID" value="SDZ49198.1"/>
    <property type="molecule type" value="Genomic_DNA"/>
</dbReference>
<keyword evidence="2" id="KW-0012">Acyltransferase</keyword>
<dbReference type="OrthoDB" id="3377533at2"/>
<keyword evidence="1" id="KW-0808">Transferase</keyword>
<protein>
    <submittedName>
        <fullName evidence="4">Ribosomal protein S18 acetylase RimI</fullName>
    </submittedName>
</protein>
<dbReference type="RefSeq" id="WP_090799344.1">
    <property type="nucleotide sequence ID" value="NZ_BOND01000002.1"/>
</dbReference>
<sequence length="158" mass="17174">MTFALVPFTVDRAALVAGWVRSADEADLWCSRAEHPFPAEVVAGWSTQDDVAAYLLLDAGRAVGYGEVWSDDEEDEAELARLLVAPGERGRGVGKALTRALAARAGFDDVFLRVRPDNAAALATYRAAGFADVAPELQAEWNAPQPRPYTWLRWTGTP</sequence>
<dbReference type="GO" id="GO:0016747">
    <property type="term" value="F:acyltransferase activity, transferring groups other than amino-acyl groups"/>
    <property type="evidence" value="ECO:0007669"/>
    <property type="project" value="InterPro"/>
</dbReference>
<evidence type="ECO:0000313" key="5">
    <source>
        <dbReference type="Proteomes" id="UP000199632"/>
    </source>
</evidence>
<keyword evidence="5" id="KW-1185">Reference proteome</keyword>
<dbReference type="STRING" id="137265.SAMN05421684_5697"/>
<dbReference type="Proteomes" id="UP000199632">
    <property type="component" value="Unassembled WGS sequence"/>
</dbReference>
<dbReference type="InterPro" id="IPR050832">
    <property type="entry name" value="Bact_Acetyltransf"/>
</dbReference>
<evidence type="ECO:0000259" key="3">
    <source>
        <dbReference type="PROSITE" id="PS51186"/>
    </source>
</evidence>
<proteinExistence type="predicted"/>
<dbReference type="CDD" id="cd04301">
    <property type="entry name" value="NAT_SF"/>
    <property type="match status" value="1"/>
</dbReference>
<reference evidence="5" key="1">
    <citation type="submission" date="2016-10" db="EMBL/GenBank/DDBJ databases">
        <authorList>
            <person name="Varghese N."/>
            <person name="Submissions S."/>
        </authorList>
    </citation>
    <scope>NUCLEOTIDE SEQUENCE [LARGE SCALE GENOMIC DNA]</scope>
    <source>
        <strain evidence="5">DSM 44718</strain>
    </source>
</reference>
<dbReference type="Pfam" id="PF00583">
    <property type="entry name" value="Acetyltransf_1"/>
    <property type="match status" value="1"/>
</dbReference>
<dbReference type="SUPFAM" id="SSF55729">
    <property type="entry name" value="Acyl-CoA N-acyltransferases (Nat)"/>
    <property type="match status" value="1"/>
</dbReference>
<dbReference type="Gene3D" id="3.40.630.30">
    <property type="match status" value="1"/>
</dbReference>
<feature type="domain" description="N-acetyltransferase" evidence="3">
    <location>
        <begin position="3"/>
        <end position="156"/>
    </location>
</feature>
<dbReference type="InterPro" id="IPR016181">
    <property type="entry name" value="Acyl_CoA_acyltransferase"/>
</dbReference>